<name>A0A9W9PPV1_9EURO</name>
<gene>
    <name evidence="8" type="ORF">N7476_009233</name>
</gene>
<dbReference type="InterPro" id="IPR023213">
    <property type="entry name" value="CAT-like_dom_sf"/>
</dbReference>
<dbReference type="GO" id="GO:0031956">
    <property type="term" value="F:medium-chain fatty acid-CoA ligase activity"/>
    <property type="evidence" value="ECO:0007669"/>
    <property type="project" value="TreeGrafter"/>
</dbReference>
<dbReference type="Pfam" id="PF00501">
    <property type="entry name" value="AMP-binding"/>
    <property type="match status" value="1"/>
</dbReference>
<comment type="similarity">
    <text evidence="1">Belongs to the ATP-dependent AMP-binding enzyme family.</text>
</comment>
<feature type="domain" description="AMP-binding enzyme C-terminal" evidence="7">
    <location>
        <begin position="426"/>
        <end position="508"/>
    </location>
</feature>
<organism evidence="8 9">
    <name type="scientific">Penicillium atrosanguineum</name>
    <dbReference type="NCBI Taxonomy" id="1132637"/>
    <lineage>
        <taxon>Eukaryota</taxon>
        <taxon>Fungi</taxon>
        <taxon>Dikarya</taxon>
        <taxon>Ascomycota</taxon>
        <taxon>Pezizomycotina</taxon>
        <taxon>Eurotiomycetes</taxon>
        <taxon>Eurotiomycetidae</taxon>
        <taxon>Eurotiales</taxon>
        <taxon>Aspergillaceae</taxon>
        <taxon>Penicillium</taxon>
    </lineage>
</organism>
<dbReference type="InterPro" id="IPR000873">
    <property type="entry name" value="AMP-dep_synth/lig_dom"/>
</dbReference>
<proteinExistence type="inferred from homology"/>
<dbReference type="InterPro" id="IPR025110">
    <property type="entry name" value="AMP-bd_C"/>
</dbReference>
<evidence type="ECO:0000313" key="9">
    <source>
        <dbReference type="Proteomes" id="UP001147746"/>
    </source>
</evidence>
<protein>
    <recommendedName>
        <fullName evidence="10">Carrier domain-containing protein</fullName>
    </recommendedName>
</protein>
<dbReference type="Gene3D" id="3.40.50.12780">
    <property type="entry name" value="N-terminal domain of ligase-like"/>
    <property type="match status" value="1"/>
</dbReference>
<dbReference type="InterPro" id="IPR036736">
    <property type="entry name" value="ACP-like_sf"/>
</dbReference>
<evidence type="ECO:0008006" key="10">
    <source>
        <dbReference type="Google" id="ProtNLM"/>
    </source>
</evidence>
<dbReference type="EMBL" id="JAPZBO010000009">
    <property type="protein sequence ID" value="KAJ5302434.1"/>
    <property type="molecule type" value="Genomic_DNA"/>
</dbReference>
<dbReference type="Gene3D" id="3.30.559.30">
    <property type="entry name" value="Nonribosomal peptide synthetase, condensation domain"/>
    <property type="match status" value="1"/>
</dbReference>
<dbReference type="PANTHER" id="PTHR43201">
    <property type="entry name" value="ACYL-COA SYNTHETASE"/>
    <property type="match status" value="1"/>
</dbReference>
<dbReference type="InterPro" id="IPR009081">
    <property type="entry name" value="PP-bd_ACP"/>
</dbReference>
<comment type="caution">
    <text evidence="8">The sequence shown here is derived from an EMBL/GenBank/DDBJ whole genome shotgun (WGS) entry which is preliminary data.</text>
</comment>
<dbReference type="CDD" id="cd04433">
    <property type="entry name" value="AFD_class_I"/>
    <property type="match status" value="1"/>
</dbReference>
<dbReference type="GO" id="GO:0006631">
    <property type="term" value="P:fatty acid metabolic process"/>
    <property type="evidence" value="ECO:0007669"/>
    <property type="project" value="TreeGrafter"/>
</dbReference>
<reference evidence="8" key="1">
    <citation type="submission" date="2022-12" db="EMBL/GenBank/DDBJ databases">
        <authorList>
            <person name="Petersen C."/>
        </authorList>
    </citation>
    <scope>NUCLEOTIDE SEQUENCE</scope>
    <source>
        <strain evidence="8">IBT 21472</strain>
    </source>
</reference>
<evidence type="ECO:0000259" key="6">
    <source>
        <dbReference type="Pfam" id="PF00550"/>
    </source>
</evidence>
<keyword evidence="3" id="KW-0597">Phosphoprotein</keyword>
<dbReference type="InterPro" id="IPR042099">
    <property type="entry name" value="ANL_N_sf"/>
</dbReference>
<keyword evidence="2" id="KW-0596">Phosphopantetheine</keyword>
<evidence type="ECO:0000259" key="7">
    <source>
        <dbReference type="Pfam" id="PF13193"/>
    </source>
</evidence>
<dbReference type="GO" id="GO:0044550">
    <property type="term" value="P:secondary metabolite biosynthetic process"/>
    <property type="evidence" value="ECO:0007669"/>
    <property type="project" value="UniProtKB-ARBA"/>
</dbReference>
<evidence type="ECO:0000256" key="4">
    <source>
        <dbReference type="ARBA" id="ARBA00022598"/>
    </source>
</evidence>
<feature type="domain" description="Carrier" evidence="6">
    <location>
        <begin position="539"/>
        <end position="603"/>
    </location>
</feature>
<dbReference type="Pfam" id="PF00550">
    <property type="entry name" value="PP-binding"/>
    <property type="match status" value="1"/>
</dbReference>
<dbReference type="InterPro" id="IPR045851">
    <property type="entry name" value="AMP-bd_C_sf"/>
</dbReference>
<evidence type="ECO:0000256" key="2">
    <source>
        <dbReference type="ARBA" id="ARBA00022450"/>
    </source>
</evidence>
<evidence type="ECO:0000256" key="1">
    <source>
        <dbReference type="ARBA" id="ARBA00006432"/>
    </source>
</evidence>
<dbReference type="Pfam" id="PF13193">
    <property type="entry name" value="AMP-binding_C"/>
    <property type="match status" value="1"/>
</dbReference>
<dbReference type="Gene3D" id="3.30.559.10">
    <property type="entry name" value="Chloramphenicol acetyltransferase-like domain"/>
    <property type="match status" value="1"/>
</dbReference>
<accession>A0A9W9PPV1</accession>
<evidence type="ECO:0000256" key="3">
    <source>
        <dbReference type="ARBA" id="ARBA00022553"/>
    </source>
</evidence>
<dbReference type="SUPFAM" id="SSF52777">
    <property type="entry name" value="CoA-dependent acyltransferases"/>
    <property type="match status" value="1"/>
</dbReference>
<dbReference type="PANTHER" id="PTHR43201:SF5">
    <property type="entry name" value="MEDIUM-CHAIN ACYL-COA LIGASE ACSF2, MITOCHONDRIAL"/>
    <property type="match status" value="1"/>
</dbReference>
<dbReference type="SUPFAM" id="SSF47336">
    <property type="entry name" value="ACP-like"/>
    <property type="match status" value="1"/>
</dbReference>
<dbReference type="Gene3D" id="1.10.1200.10">
    <property type="entry name" value="ACP-like"/>
    <property type="match status" value="1"/>
</dbReference>
<feature type="domain" description="AMP-dependent synthetase/ligase" evidence="5">
    <location>
        <begin position="27"/>
        <end position="392"/>
    </location>
</feature>
<evidence type="ECO:0000259" key="5">
    <source>
        <dbReference type="Pfam" id="PF00501"/>
    </source>
</evidence>
<evidence type="ECO:0000313" key="8">
    <source>
        <dbReference type="EMBL" id="KAJ5302434.1"/>
    </source>
</evidence>
<dbReference type="SUPFAM" id="SSF56801">
    <property type="entry name" value="Acetyl-CoA synthetase-like"/>
    <property type="match status" value="1"/>
</dbReference>
<dbReference type="AlphaFoldDB" id="A0A9W9PPV1"/>
<dbReference type="Proteomes" id="UP001147746">
    <property type="component" value="Unassembled WGS sequence"/>
</dbReference>
<keyword evidence="4" id="KW-0436">Ligase</keyword>
<keyword evidence="9" id="KW-1185">Reference proteome</keyword>
<sequence>MDRNCLSAEAYDEKGKAPTTHLITLLDQVAYRFPDHDAIISHHQTDTLNATRPLHWSFAQLQQMSIQLAARLSSKGAQWALLFCASARLGCQFVPLDPRVLDRDDHDILSLLNQLEPAAMFVSTEAISNRIDQIKFCQKHRSLVQCVVADEETTMSAGWTTLTKIMSEPLNGTPILPGPGKLDDIALILFTSGTTALPKGCPHTSISIGAQALGLMDHLDVGPGANLCQHLPNFHVFNVTLTLAFWLAGATVSFPSPSFNTQSSVQLIRSYPGVSVPCVPAMVHALSNCVSPEHSSRLSFQMFLGGAPVTLDVVKRSRDLGATRVMVGYGMTEGIAILNTSIDTTSLDLINRDISVGKIFSGGRVRICALGSRTPIHKEEIGEVHLSGLPIATGDQGYMDGDGYLYLLGRYKDLIIRGGENISPLKIERCLGEVSEITEACVIGIPDATAGEVPVTVIRKDPSTQAPKQKTIQIMILNKLGASFAPARVLDLLEDLRKDTYPTTTSGKIQKAMLREWVIDHLNQVAVENPVSFNDLTSELTKFWSAITGLAVGDIDPDVSIRTFADSIMQIQFCHLIGQKLQLVIRQSDLIKFNTIQQQAKLLKERMQLHAKDSRCYDSAHGHPIQLDMERAKLVASSKLDPLGFRWDDIQEVIPISDYLYLAMHPSADWMRLQVIDGGTVEDVKCVATYKLNDPEYDYIDTNGPLFRATTLSVNNPSVVGLVMHLHHLMFDAHILSRWFEDLRDLLNHKEELLNFHPYRDYITDYHSHRTGAISQKAVDFHVDRIRGVSSATDALWPPQIAPHWLKGDNQGWVHSDNTPGCSSERPLLDRDKSCGTKGISRAVLVPKILELQYKFAITPPIIAKCAHVLLNVRMTGAKEAIFGVIKSGRTWPSADESQPDNKEMEILEVDGPTITHILNRTRITPEETVIQLLARITKDQDDVVSHIYAPINEICRKLDDSDKKSFIDIVHRQSFNWIMGGYKEHASDPIKRIEAIARPNLGLSWLPALLEGNMLRLTVLYDDAQLRASEVHNIITEFLCAVAWLSDPANMDKNVA</sequence>
<dbReference type="Gene3D" id="3.30.300.30">
    <property type="match status" value="1"/>
</dbReference>
<reference evidence="8" key="2">
    <citation type="journal article" date="2023" name="IMA Fungus">
        <title>Comparative genomic study of the Penicillium genus elucidates a diverse pangenome and 15 lateral gene transfer events.</title>
        <authorList>
            <person name="Petersen C."/>
            <person name="Sorensen T."/>
            <person name="Nielsen M.R."/>
            <person name="Sondergaard T.E."/>
            <person name="Sorensen J.L."/>
            <person name="Fitzpatrick D.A."/>
            <person name="Frisvad J.C."/>
            <person name="Nielsen K.L."/>
        </authorList>
    </citation>
    <scope>NUCLEOTIDE SEQUENCE</scope>
    <source>
        <strain evidence="8">IBT 21472</strain>
    </source>
</reference>